<dbReference type="PANTHER" id="PTHR13555">
    <property type="entry name" value="C2H2 ZINC FINGER CGI-62-RELATED"/>
    <property type="match status" value="1"/>
</dbReference>
<dbReference type="InterPro" id="IPR026319">
    <property type="entry name" value="ZC2HC1A/B-like"/>
</dbReference>
<dbReference type="EMBL" id="JAPFFF010000023">
    <property type="protein sequence ID" value="KAK8852720.1"/>
    <property type="molecule type" value="Genomic_DNA"/>
</dbReference>
<reference evidence="8 9" key="1">
    <citation type="submission" date="2024-04" db="EMBL/GenBank/DDBJ databases">
        <title>Tritrichomonas musculus Genome.</title>
        <authorList>
            <person name="Alves-Ferreira E."/>
            <person name="Grigg M."/>
            <person name="Lorenzi H."/>
            <person name="Galac M."/>
        </authorList>
    </citation>
    <scope>NUCLEOTIDE SEQUENCE [LARGE SCALE GENOMIC DNA]</scope>
    <source>
        <strain evidence="8 9">EAF2021</strain>
    </source>
</reference>
<feature type="region of interest" description="Disordered" evidence="6">
    <location>
        <begin position="136"/>
        <end position="169"/>
    </location>
</feature>
<feature type="compositionally biased region" description="Low complexity" evidence="6">
    <location>
        <begin position="261"/>
        <end position="276"/>
    </location>
</feature>
<organism evidence="8 9">
    <name type="scientific">Tritrichomonas musculus</name>
    <dbReference type="NCBI Taxonomy" id="1915356"/>
    <lineage>
        <taxon>Eukaryota</taxon>
        <taxon>Metamonada</taxon>
        <taxon>Parabasalia</taxon>
        <taxon>Tritrichomonadida</taxon>
        <taxon>Tritrichomonadidae</taxon>
        <taxon>Tritrichomonas</taxon>
    </lineage>
</organism>
<feature type="domain" description="C2HC/C3H-type" evidence="7">
    <location>
        <begin position="103"/>
        <end position="132"/>
    </location>
</feature>
<dbReference type="Gene3D" id="3.30.160.60">
    <property type="entry name" value="Classic Zinc Finger"/>
    <property type="match status" value="2"/>
</dbReference>
<gene>
    <name evidence="8" type="ORF">M9Y10_017709</name>
</gene>
<dbReference type="Proteomes" id="UP001470230">
    <property type="component" value="Unassembled WGS sequence"/>
</dbReference>
<keyword evidence="2" id="KW-0677">Repeat</keyword>
<evidence type="ECO:0000256" key="4">
    <source>
        <dbReference type="ARBA" id="ARBA00022833"/>
    </source>
</evidence>
<name>A0ABR2HUA5_9EUKA</name>
<keyword evidence="1" id="KW-0479">Metal-binding</keyword>
<feature type="compositionally biased region" description="Low complexity" evidence="6">
    <location>
        <begin position="1"/>
        <end position="70"/>
    </location>
</feature>
<evidence type="ECO:0000256" key="1">
    <source>
        <dbReference type="ARBA" id="ARBA00022723"/>
    </source>
</evidence>
<comment type="caution">
    <text evidence="8">The sequence shown here is derived from an EMBL/GenBank/DDBJ whole genome shotgun (WGS) entry which is preliminary data.</text>
</comment>
<evidence type="ECO:0000256" key="6">
    <source>
        <dbReference type="SAM" id="MobiDB-lite"/>
    </source>
</evidence>
<evidence type="ECO:0000313" key="8">
    <source>
        <dbReference type="EMBL" id="KAK8852720.1"/>
    </source>
</evidence>
<proteinExistence type="predicted"/>
<dbReference type="PROSITE" id="PS52027">
    <property type="entry name" value="ZF_C2HC_C3H"/>
    <property type="match status" value="2"/>
</dbReference>
<evidence type="ECO:0000259" key="7">
    <source>
        <dbReference type="PROSITE" id="PS52027"/>
    </source>
</evidence>
<evidence type="ECO:0000256" key="2">
    <source>
        <dbReference type="ARBA" id="ARBA00022737"/>
    </source>
</evidence>
<evidence type="ECO:0000256" key="3">
    <source>
        <dbReference type="ARBA" id="ARBA00022771"/>
    </source>
</evidence>
<evidence type="ECO:0000256" key="5">
    <source>
        <dbReference type="PROSITE-ProRule" id="PRU01371"/>
    </source>
</evidence>
<keyword evidence="3 5" id="KW-0863">Zinc-finger</keyword>
<dbReference type="InterPro" id="IPR049899">
    <property type="entry name" value="Znf_C2HC_C3H"/>
</dbReference>
<sequence>MKTTRGATRSTAGASRPGAYPASTATRATATKTTTTSSTRTRPTGATKTTTTSTTRTTRTTAAPSTSTVAHKPSVAEQKRAMRLNKGSKMNVPEYADEGAADDRVECRYCGRKFASDRIDKHESICASASKKRKKFDSKKQRIAGTEAAQFQRSANQKSKGRAQDTGRELIGGVPKYKVEHENLIAALRAARKMTAYEEAKAAGKKVGPPPEMPVMQELPDDRIQCPYCGRKFGEEQYERHIRFCSQNAPIPKVSTRGRRGAATTTRGRGTTAARRTVNHKY</sequence>
<protein>
    <submittedName>
        <fullName evidence="8">Zinc finger C2HC domain-containing protein 1A</fullName>
    </submittedName>
</protein>
<dbReference type="Pfam" id="PF13913">
    <property type="entry name" value="zf-C2HC_2"/>
    <property type="match status" value="2"/>
</dbReference>
<keyword evidence="9" id="KW-1185">Reference proteome</keyword>
<dbReference type="PANTHER" id="PTHR13555:SF5">
    <property type="entry name" value="ZINC-FINGER OF A C2HC-TYPE"/>
    <property type="match status" value="1"/>
</dbReference>
<feature type="compositionally biased region" description="Polar residues" evidence="6">
    <location>
        <begin position="149"/>
        <end position="158"/>
    </location>
</feature>
<feature type="domain" description="C2HC/C3H-type" evidence="7">
    <location>
        <begin position="222"/>
        <end position="251"/>
    </location>
</feature>
<keyword evidence="4" id="KW-0862">Zinc</keyword>
<feature type="region of interest" description="Disordered" evidence="6">
    <location>
        <begin position="253"/>
        <end position="282"/>
    </location>
</feature>
<feature type="region of interest" description="Disordered" evidence="6">
    <location>
        <begin position="1"/>
        <end position="78"/>
    </location>
</feature>
<evidence type="ECO:0000313" key="9">
    <source>
        <dbReference type="Proteomes" id="UP001470230"/>
    </source>
</evidence>
<accession>A0ABR2HUA5</accession>